<feature type="region of interest" description="Disordered" evidence="1">
    <location>
        <begin position="57"/>
        <end position="77"/>
    </location>
</feature>
<proteinExistence type="evidence at transcript level"/>
<accession>B6UBX0</accession>
<feature type="compositionally biased region" description="Gly residues" evidence="1">
    <location>
        <begin position="60"/>
        <end position="77"/>
    </location>
</feature>
<dbReference type="EMBL" id="EU974735">
    <property type="protein sequence ID" value="ACG46853.1"/>
    <property type="molecule type" value="mRNA"/>
</dbReference>
<keyword evidence="2" id="KW-0812">Transmembrane</keyword>
<evidence type="ECO:0000256" key="2">
    <source>
        <dbReference type="SAM" id="Phobius"/>
    </source>
</evidence>
<dbReference type="AlphaFoldDB" id="B6UBX0"/>
<evidence type="ECO:0000313" key="3">
    <source>
        <dbReference type="EMBL" id="ACG46853.1"/>
    </source>
</evidence>
<protein>
    <submittedName>
        <fullName evidence="3">Uncharacterized protein</fullName>
    </submittedName>
</protein>
<organism evidence="3">
    <name type="scientific">Zea mays</name>
    <name type="common">Maize</name>
    <dbReference type="NCBI Taxonomy" id="4577"/>
    <lineage>
        <taxon>Eukaryota</taxon>
        <taxon>Viridiplantae</taxon>
        <taxon>Streptophyta</taxon>
        <taxon>Embryophyta</taxon>
        <taxon>Tracheophyta</taxon>
        <taxon>Spermatophyta</taxon>
        <taxon>Magnoliopsida</taxon>
        <taxon>Liliopsida</taxon>
        <taxon>Poales</taxon>
        <taxon>Poaceae</taxon>
        <taxon>PACMAD clade</taxon>
        <taxon>Panicoideae</taxon>
        <taxon>Andropogonodae</taxon>
        <taxon>Andropogoneae</taxon>
        <taxon>Tripsacinae</taxon>
        <taxon>Zea</taxon>
    </lineage>
</organism>
<name>B6UBX0_MAIZE</name>
<sequence length="157" mass="16019">MDTGRKRTAPEGANGAGGPKRARESETTGVGSKSKPCTKFFSTAGCPFGATRSAEKFGDSGFGGRSGGGGGFGDSGFGGPIRRRWRIRRPQGLAAQVVVGQVLVVLVVSAILVPDGSVAVLAQVVSVVLAQVVSVALATRTHGRLLQVIAGIKLWTS</sequence>
<keyword evidence="2" id="KW-1133">Transmembrane helix</keyword>
<feature type="region of interest" description="Disordered" evidence="1">
    <location>
        <begin position="1"/>
        <end position="36"/>
    </location>
</feature>
<feature type="transmembrane region" description="Helical" evidence="2">
    <location>
        <begin position="92"/>
        <end position="112"/>
    </location>
</feature>
<feature type="transmembrane region" description="Helical" evidence="2">
    <location>
        <begin position="118"/>
        <end position="138"/>
    </location>
</feature>
<reference evidence="3" key="1">
    <citation type="journal article" date="2009" name="Plant Mol. Biol.">
        <title>Insights into corn genes derived from large-scale cDNA sequencing.</title>
        <authorList>
            <person name="Alexandrov N.N."/>
            <person name="Brover V.V."/>
            <person name="Freidin S."/>
            <person name="Troukhan M.E."/>
            <person name="Tatarinova T.V."/>
            <person name="Zhang H."/>
            <person name="Swaller T.J."/>
            <person name="Lu Y.P."/>
            <person name="Bouck J."/>
            <person name="Flavell R.B."/>
            <person name="Feldmann K.A."/>
        </authorList>
    </citation>
    <scope>NUCLEOTIDE SEQUENCE</scope>
</reference>
<keyword evidence="2" id="KW-0472">Membrane</keyword>
<evidence type="ECO:0000256" key="1">
    <source>
        <dbReference type="SAM" id="MobiDB-lite"/>
    </source>
</evidence>